<dbReference type="InterPro" id="IPR005119">
    <property type="entry name" value="LysR_subst-bd"/>
</dbReference>
<dbReference type="InterPro" id="IPR050176">
    <property type="entry name" value="LTTR"/>
</dbReference>
<dbReference type="SUPFAM" id="SSF53850">
    <property type="entry name" value="Periplasmic binding protein-like II"/>
    <property type="match status" value="1"/>
</dbReference>
<dbReference type="InterPro" id="IPR036390">
    <property type="entry name" value="WH_DNA-bd_sf"/>
</dbReference>
<dbReference type="Gene3D" id="3.40.190.10">
    <property type="entry name" value="Periplasmic binding protein-like II"/>
    <property type="match status" value="2"/>
</dbReference>
<reference evidence="6 7" key="1">
    <citation type="submission" date="2017-05" db="EMBL/GenBank/DDBJ databases">
        <title>Full genome sequence of Pseudorhodoplanes sinuspersici.</title>
        <authorList>
            <person name="Dastgheib S.M.M."/>
            <person name="Shavandi M."/>
            <person name="Tirandaz H."/>
        </authorList>
    </citation>
    <scope>NUCLEOTIDE SEQUENCE [LARGE SCALE GENOMIC DNA]</scope>
    <source>
        <strain evidence="6 7">RIPI110</strain>
    </source>
</reference>
<evidence type="ECO:0000313" key="6">
    <source>
        <dbReference type="EMBL" id="ARQ02861.1"/>
    </source>
</evidence>
<keyword evidence="7" id="KW-1185">Reference proteome</keyword>
<dbReference type="InterPro" id="IPR000847">
    <property type="entry name" value="LysR_HTH_N"/>
</dbReference>
<keyword evidence="3" id="KW-0238">DNA-binding</keyword>
<proteinExistence type="inferred from homology"/>
<dbReference type="FunFam" id="1.10.10.10:FF:000001">
    <property type="entry name" value="LysR family transcriptional regulator"/>
    <property type="match status" value="1"/>
</dbReference>
<name>A0A1W7A0F4_9HYPH</name>
<organism evidence="6 7">
    <name type="scientific">Pseudorhodoplanes sinuspersici</name>
    <dbReference type="NCBI Taxonomy" id="1235591"/>
    <lineage>
        <taxon>Bacteria</taxon>
        <taxon>Pseudomonadati</taxon>
        <taxon>Pseudomonadota</taxon>
        <taxon>Alphaproteobacteria</taxon>
        <taxon>Hyphomicrobiales</taxon>
        <taxon>Pseudorhodoplanes</taxon>
    </lineage>
</organism>
<dbReference type="EMBL" id="CP021112">
    <property type="protein sequence ID" value="ARQ02861.1"/>
    <property type="molecule type" value="Genomic_DNA"/>
</dbReference>
<dbReference type="GO" id="GO:0003677">
    <property type="term" value="F:DNA binding"/>
    <property type="evidence" value="ECO:0007669"/>
    <property type="project" value="UniProtKB-KW"/>
</dbReference>
<feature type="domain" description="HTH lysR-type" evidence="5">
    <location>
        <begin position="5"/>
        <end position="62"/>
    </location>
</feature>
<keyword evidence="4" id="KW-0804">Transcription</keyword>
<keyword evidence="2" id="KW-0805">Transcription regulation</keyword>
<dbReference type="PROSITE" id="PS50931">
    <property type="entry name" value="HTH_LYSR"/>
    <property type="match status" value="1"/>
</dbReference>
<dbReference type="PRINTS" id="PR00039">
    <property type="entry name" value="HTHLYSR"/>
</dbReference>
<dbReference type="InterPro" id="IPR036388">
    <property type="entry name" value="WH-like_DNA-bd_sf"/>
</dbReference>
<dbReference type="OrthoDB" id="1631201at2"/>
<dbReference type="AlphaFoldDB" id="A0A1W7A0F4"/>
<evidence type="ECO:0000313" key="7">
    <source>
        <dbReference type="Proteomes" id="UP000194137"/>
    </source>
</evidence>
<dbReference type="Pfam" id="PF00126">
    <property type="entry name" value="HTH_1"/>
    <property type="match status" value="1"/>
</dbReference>
<accession>A0A1W7A0F4</accession>
<evidence type="ECO:0000256" key="1">
    <source>
        <dbReference type="ARBA" id="ARBA00009437"/>
    </source>
</evidence>
<dbReference type="STRING" id="1235591.CAK95_09410"/>
<evidence type="ECO:0000256" key="2">
    <source>
        <dbReference type="ARBA" id="ARBA00023015"/>
    </source>
</evidence>
<dbReference type="SUPFAM" id="SSF46785">
    <property type="entry name" value="Winged helix' DNA-binding domain"/>
    <property type="match status" value="1"/>
</dbReference>
<dbReference type="PANTHER" id="PTHR30579">
    <property type="entry name" value="TRANSCRIPTIONAL REGULATOR"/>
    <property type="match status" value="1"/>
</dbReference>
<protein>
    <submittedName>
        <fullName evidence="6">LysR family transcriptional regulator</fullName>
    </submittedName>
</protein>
<dbReference type="Gene3D" id="1.10.10.10">
    <property type="entry name" value="Winged helix-like DNA-binding domain superfamily/Winged helix DNA-binding domain"/>
    <property type="match status" value="1"/>
</dbReference>
<dbReference type="PANTHER" id="PTHR30579:SF7">
    <property type="entry name" value="HTH-TYPE TRANSCRIPTIONAL REGULATOR LRHA-RELATED"/>
    <property type="match status" value="1"/>
</dbReference>
<sequence>MIADIDIVLLRTFVAIVETNGLTSAGKKVGRTQPAITHQIKRLEENLGRPLFGRDRRNLTLTRDGEIFLGYARNLLRINDEIRARFSAPMIEGHVKLGMPDLYAPYLLPGILGSFARAHPGIQVELMCTRSVHLHAALQREEIDIALMTNQPEFRGGDTVRLEKLVWVTGPMTDLEIEEPLPLALMPPGSVLRQRALESLDRLGRKWLITSVCDSVAGLRASVLAGLAISVFPECAVTSELRILGKAEGLPNLPSIEIVLYRSAKRISAVAEHLAQYIAAEFAQVEVYPGIELSRRF</sequence>
<evidence type="ECO:0000256" key="3">
    <source>
        <dbReference type="ARBA" id="ARBA00023125"/>
    </source>
</evidence>
<dbReference type="GO" id="GO:0003700">
    <property type="term" value="F:DNA-binding transcription factor activity"/>
    <property type="evidence" value="ECO:0007669"/>
    <property type="project" value="InterPro"/>
</dbReference>
<dbReference type="Proteomes" id="UP000194137">
    <property type="component" value="Chromosome"/>
</dbReference>
<comment type="similarity">
    <text evidence="1">Belongs to the LysR transcriptional regulatory family.</text>
</comment>
<gene>
    <name evidence="6" type="ORF">CAK95_09410</name>
</gene>
<dbReference type="Pfam" id="PF03466">
    <property type="entry name" value="LysR_substrate"/>
    <property type="match status" value="1"/>
</dbReference>
<evidence type="ECO:0000259" key="5">
    <source>
        <dbReference type="PROSITE" id="PS50931"/>
    </source>
</evidence>
<evidence type="ECO:0000256" key="4">
    <source>
        <dbReference type="ARBA" id="ARBA00023163"/>
    </source>
</evidence>
<dbReference type="KEGG" id="psin:CAK95_09410"/>